<proteinExistence type="predicted"/>
<dbReference type="RefSeq" id="WP_155276158.1">
    <property type="nucleotide sequence ID" value="NZ_JRAA01000002.1"/>
</dbReference>
<dbReference type="EMBL" id="JRAA01000002">
    <property type="protein sequence ID" value="KHF25066.1"/>
    <property type="molecule type" value="Genomic_DNA"/>
</dbReference>
<accession>A0A0B0HC97</accession>
<sequence length="53" mass="5922">MHILDRITTHIALVHDYGRCALTALFAEEGFIQDEELSGEESITGGTWLFLSL</sequence>
<keyword evidence="2" id="KW-1185">Reference proteome</keyword>
<gene>
    <name evidence="1" type="ORF">JV46_09390</name>
</gene>
<comment type="caution">
    <text evidence="1">The sequence shown here is derived from an EMBL/GenBank/DDBJ whole genome shotgun (WGS) entry which is preliminary data.</text>
</comment>
<dbReference type="Proteomes" id="UP000030856">
    <property type="component" value="Unassembled WGS sequence"/>
</dbReference>
<evidence type="ECO:0000313" key="1">
    <source>
        <dbReference type="EMBL" id="KHF25066.1"/>
    </source>
</evidence>
<organism evidence="1 2">
    <name type="scientific">Solemya velum gill symbiont</name>
    <dbReference type="NCBI Taxonomy" id="2340"/>
    <lineage>
        <taxon>Bacteria</taxon>
        <taxon>Pseudomonadati</taxon>
        <taxon>Pseudomonadota</taxon>
        <taxon>Gammaproteobacteria</taxon>
        <taxon>sulfur-oxidizing symbionts</taxon>
    </lineage>
</organism>
<dbReference type="AlphaFoldDB" id="A0A0B0HC97"/>
<name>A0A0B0HC97_SOVGS</name>
<reference evidence="1 2" key="1">
    <citation type="journal article" date="2014" name="BMC Genomics">
        <title>The genome of the intracellular bacterium of the coastal bivalve, Solemya velum: a blueprint for thriving in and out of symbiosis.</title>
        <authorList>
            <person name="Dmytrenko O."/>
            <person name="Russell S.L."/>
            <person name="Loo W.T."/>
            <person name="Fontanez K.M."/>
            <person name="Liao L."/>
            <person name="Roeselers G."/>
            <person name="Sharma R."/>
            <person name="Stewart F.J."/>
            <person name="Newton I.L."/>
            <person name="Woyke T."/>
            <person name="Wu D."/>
            <person name="Lang J.M."/>
            <person name="Eisen J.A."/>
            <person name="Cavanaugh C.M."/>
        </authorList>
    </citation>
    <scope>NUCLEOTIDE SEQUENCE [LARGE SCALE GENOMIC DNA]</scope>
    <source>
        <strain evidence="1 2">WH</strain>
    </source>
</reference>
<protein>
    <submittedName>
        <fullName evidence="1">Uncharacterized protein</fullName>
    </submittedName>
</protein>
<evidence type="ECO:0000313" key="2">
    <source>
        <dbReference type="Proteomes" id="UP000030856"/>
    </source>
</evidence>
<dbReference type="GeneID" id="86992868"/>